<name>A0ABD3NAM1_9STRA</name>
<accession>A0ABD3NAM1</accession>
<dbReference type="GO" id="GO:0003899">
    <property type="term" value="F:DNA-directed RNA polymerase activity"/>
    <property type="evidence" value="ECO:0007669"/>
    <property type="project" value="UniProtKB-EC"/>
</dbReference>
<dbReference type="Pfam" id="PF05000">
    <property type="entry name" value="RNA_pol_Rpb1_4"/>
    <property type="match status" value="1"/>
</dbReference>
<dbReference type="Pfam" id="PF04997">
    <property type="entry name" value="RNA_pol_Rpb1_1"/>
    <property type="match status" value="1"/>
</dbReference>
<dbReference type="InterPro" id="IPR047107">
    <property type="entry name" value="DNA-dir_RNA_pol1_lsu_C"/>
</dbReference>
<keyword evidence="6" id="KW-0479">Metal-binding</keyword>
<dbReference type="GO" id="GO:0005736">
    <property type="term" value="C:RNA polymerase I complex"/>
    <property type="evidence" value="ECO:0007669"/>
    <property type="project" value="UniProtKB-ARBA"/>
</dbReference>
<dbReference type="EMBL" id="JALLPJ020001262">
    <property type="protein sequence ID" value="KAL3772694.1"/>
    <property type="molecule type" value="Genomic_DNA"/>
</dbReference>
<dbReference type="Gene3D" id="3.30.1490.180">
    <property type="entry name" value="RNA polymerase ii"/>
    <property type="match status" value="1"/>
</dbReference>
<protein>
    <recommendedName>
        <fullName evidence="11">DNA-directed RNA polymerase subunit</fullName>
        <ecNumber evidence="11">2.7.7.6</ecNumber>
    </recommendedName>
</protein>
<organism evidence="14 15">
    <name type="scientific">Cyclotella atomus</name>
    <dbReference type="NCBI Taxonomy" id="382360"/>
    <lineage>
        <taxon>Eukaryota</taxon>
        <taxon>Sar</taxon>
        <taxon>Stramenopiles</taxon>
        <taxon>Ochrophyta</taxon>
        <taxon>Bacillariophyta</taxon>
        <taxon>Coscinodiscophyceae</taxon>
        <taxon>Thalassiosirophycidae</taxon>
        <taxon>Stephanodiscales</taxon>
        <taxon>Stephanodiscaceae</taxon>
        <taxon>Cyclotella</taxon>
    </lineage>
</organism>
<evidence type="ECO:0000256" key="8">
    <source>
        <dbReference type="ARBA" id="ARBA00022842"/>
    </source>
</evidence>
<keyword evidence="8" id="KW-0460">Magnesium</keyword>
<gene>
    <name evidence="14" type="ORF">ACHAWO_003366</name>
</gene>
<reference evidence="14 15" key="1">
    <citation type="submission" date="2024-10" db="EMBL/GenBank/DDBJ databases">
        <title>Updated reference genomes for cyclostephanoid diatoms.</title>
        <authorList>
            <person name="Roberts W.R."/>
            <person name="Alverson A.J."/>
        </authorList>
    </citation>
    <scope>NUCLEOTIDE SEQUENCE [LARGE SCALE GENOMIC DNA]</scope>
    <source>
        <strain evidence="14 15">AJA010-31</strain>
    </source>
</reference>
<feature type="region of interest" description="Disordered" evidence="12">
    <location>
        <begin position="422"/>
        <end position="442"/>
    </location>
</feature>
<feature type="region of interest" description="Disordered" evidence="12">
    <location>
        <begin position="1566"/>
        <end position="1646"/>
    </location>
</feature>
<dbReference type="Gene3D" id="6.20.50.80">
    <property type="match status" value="1"/>
</dbReference>
<keyword evidence="3 11" id="KW-0240">DNA-directed RNA polymerase</keyword>
<evidence type="ECO:0000256" key="11">
    <source>
        <dbReference type="RuleBase" id="RU004279"/>
    </source>
</evidence>
<dbReference type="InterPro" id="IPR007083">
    <property type="entry name" value="RNA_pol_Rpb1_4"/>
</dbReference>
<evidence type="ECO:0000256" key="6">
    <source>
        <dbReference type="ARBA" id="ARBA00022723"/>
    </source>
</evidence>
<keyword evidence="15" id="KW-1185">Reference proteome</keyword>
<feature type="compositionally biased region" description="Acidic residues" evidence="12">
    <location>
        <begin position="292"/>
        <end position="326"/>
    </location>
</feature>
<dbReference type="Pfam" id="PF00623">
    <property type="entry name" value="RNA_pol_Rpb1_2"/>
    <property type="match status" value="1"/>
</dbReference>
<evidence type="ECO:0000256" key="1">
    <source>
        <dbReference type="ARBA" id="ARBA00004123"/>
    </source>
</evidence>
<evidence type="ECO:0000256" key="9">
    <source>
        <dbReference type="ARBA" id="ARBA00023163"/>
    </source>
</evidence>
<proteinExistence type="inferred from homology"/>
<feature type="region of interest" description="Disordered" evidence="12">
    <location>
        <begin position="292"/>
        <end position="379"/>
    </location>
</feature>
<evidence type="ECO:0000256" key="5">
    <source>
        <dbReference type="ARBA" id="ARBA00022695"/>
    </source>
</evidence>
<dbReference type="InterPro" id="IPR007081">
    <property type="entry name" value="RNA_pol_Rpb1_5"/>
</dbReference>
<keyword evidence="4 11" id="KW-0808">Transferase</keyword>
<dbReference type="InterPro" id="IPR007080">
    <property type="entry name" value="RNA_pol_Rpb1_1"/>
</dbReference>
<dbReference type="CDD" id="cd01435">
    <property type="entry name" value="RNAP_I_RPA1_N"/>
    <property type="match status" value="1"/>
</dbReference>
<dbReference type="CDD" id="cd02735">
    <property type="entry name" value="RNAP_I_Rpa1_C"/>
    <property type="match status" value="1"/>
</dbReference>
<dbReference type="EC" id="2.7.7.6" evidence="11"/>
<evidence type="ECO:0000313" key="14">
    <source>
        <dbReference type="EMBL" id="KAL3772694.1"/>
    </source>
</evidence>
<feature type="compositionally biased region" description="Basic and acidic residues" evidence="12">
    <location>
        <begin position="327"/>
        <end position="340"/>
    </location>
</feature>
<dbReference type="Pfam" id="PF04983">
    <property type="entry name" value="RNA_pol_Rpb1_3"/>
    <property type="match status" value="1"/>
</dbReference>
<dbReference type="SUPFAM" id="SSF64484">
    <property type="entry name" value="beta and beta-prime subunits of DNA dependent RNA-polymerase"/>
    <property type="match status" value="1"/>
</dbReference>
<comment type="subcellular location">
    <subcellularLocation>
        <location evidence="1">Nucleus</location>
    </subcellularLocation>
</comment>
<dbReference type="Gene3D" id="4.10.860.120">
    <property type="entry name" value="RNA polymerase II, clamp domain"/>
    <property type="match status" value="1"/>
</dbReference>
<comment type="catalytic activity">
    <reaction evidence="11">
        <text>RNA(n) + a ribonucleoside 5'-triphosphate = RNA(n+1) + diphosphate</text>
        <dbReference type="Rhea" id="RHEA:21248"/>
        <dbReference type="Rhea" id="RHEA-COMP:14527"/>
        <dbReference type="Rhea" id="RHEA-COMP:17342"/>
        <dbReference type="ChEBI" id="CHEBI:33019"/>
        <dbReference type="ChEBI" id="CHEBI:61557"/>
        <dbReference type="ChEBI" id="CHEBI:140395"/>
        <dbReference type="EC" id="2.7.7.6"/>
    </reaction>
</comment>
<evidence type="ECO:0000256" key="2">
    <source>
        <dbReference type="ARBA" id="ARBA00006460"/>
    </source>
</evidence>
<dbReference type="Gene3D" id="1.10.150.390">
    <property type="match status" value="1"/>
</dbReference>
<evidence type="ECO:0000256" key="4">
    <source>
        <dbReference type="ARBA" id="ARBA00022679"/>
    </source>
</evidence>
<evidence type="ECO:0000313" key="15">
    <source>
        <dbReference type="Proteomes" id="UP001530400"/>
    </source>
</evidence>
<dbReference type="Pfam" id="PF04998">
    <property type="entry name" value="RNA_pol_Rpb1_5"/>
    <property type="match status" value="1"/>
</dbReference>
<evidence type="ECO:0000256" key="10">
    <source>
        <dbReference type="ARBA" id="ARBA00023242"/>
    </source>
</evidence>
<keyword evidence="5 11" id="KW-0548">Nucleotidyltransferase</keyword>
<dbReference type="Gene3D" id="6.10.250.2940">
    <property type="match status" value="1"/>
</dbReference>
<dbReference type="PANTHER" id="PTHR19376:SF11">
    <property type="entry name" value="DNA-DIRECTED RNA POLYMERASE I SUBUNIT RPA1"/>
    <property type="match status" value="1"/>
</dbReference>
<sequence length="1857" mass="203739">MANINQSIIRSRPTSIQFSIYTDDEVRQRSVCEISSSVSYDALGTPLPRGLYDPLLGPAAQAAHEGASTATEELCVTCGNVRNLCPGHFGHIELCVPVYHPLFFSRLIQLLKMKCLACHGFRLSKRNCTVYSVKLALIDAGRVGEACELDDVLAGIVGRTEGGGGGGGVSSSSRGRKQQLVASSGAALDTYLNEKLASLSLSANESAPAALTQHERGIRRRILKEFQGACTKAVKCQNCQAFSPKIRHDQFNKVFQVGLARKNAKSNIAERIKIRPACASIHSGEAVYIDDEDANNYYDSEDDDGMATDSEDDSDSSSSSSDDEDGDAKMIDDEAKEAKCKTKKSKKATANDEDEVDPTGGGVSRKATVSTGKKESTKDSFMHALEVEAQCRLTWNKEPFLCSKFFGCAHSPEHMSVTGESLENDDAANNRRPRSTSDAAEAISGGGKGYTFFFLRALAVPPSRFRPPVTMGNMTVEHSQNFYLSKVLELNARIRSAFATIHDLTSEEAELKRTNEDERRLKKIRADKDKGQASMLEIWVDLQTTINCFMDSTRDPKGTASSAPPGIRQLLEKKEGIFRKHMMGKRVNYACRSVISPDPYIGTNEIGLPLHFAKTLTFPTPVTSLNIVEMRKLVERGPGQYPGAIWVEFPSGQRVDLSKMKDSSRQAIAARLLSDNGVVKVGRQLRDGDMVLMNRQPTLHKPGIMAHRVRVLFSPTQNTLRMHYANCNTYNADYDGDEMNCHFPQSYLAAAEATFIAATDRQFIVPTDGTPLRGLIQDHVDAGVKLTCMNTFIEREVYMQLLFAALGSLPGLELIRSDANIELLPPAIRKPKEMWTGKQVISTLLNHLRKGNDRDEDPTFNFPGLSMERKAKTPANAFGESWNEHKVIIRDGDLLQGVLDKAAFGASDFSLVHAVYEAYGESRAGLILNALGRLFTAYIQYYSGHSCRMEDLILTPEADEKRRQLVKDAYNIGSRAAKAWAESEGGKIEIPNVSSDPKSKQPLKPHEKAAISAKIGELLSGGDGKENAAALDGFMQSQVNPLASDIIKICLPDGLAVPFPAKGSMVNQSQVSCSLGQQALEGRRVPRMSSGRTLPSFAPYDPNPRADGFITDRFLTGVRPQEYYFHCMAGREGLVDTAVKTSRSGYLQRCLVKHLEELKVSYDHTVRDGEGGVVQFVYGEDGIDPMKAAHLDCESRTFAFLARNHKSLTKRYPSLPGSSIDVAESDHLRAQELMANSNTPLKKGSFVRARKSRMGGQWARGAVSEGWFDATIVKKHSDGKHFDIKYHHNGLVVKNVPKTVSFSYCGSNKTPAASFECELIKPYCPDPVLSDLARDNGAYRLGVSGACVSERVADLASKAANDPEVNKAIETSGLTRKGFNEIVAAKYSSALAHPGEAVGSIAAQSIGEPSTQMTLNTFHLAGAGANVTLGIPRLREIIMTASRELKTPTMSVPLRASMTDRAALRMTRDFSKLSLMDLLASQCGITVREALEKGHSSWERRYYVTLKLHPAERIQEAFGLEPDDICRVVSKTFIPKLARVMKAEMKRNESPGDSAKIEVIGGSSTEYVGADSNKSKKNKDDEYDDEEADAEDGVNASRYGHRKEMTSYGEMDDDDKQIAKTPSKDFEEDEEEKGLAVVTEGEESGDELEARAANTCRFSRSKNALILDPLRVDPSTCPLLMVGLVERAADDTIVKAKPKIKEGFVNNEEGRGRCFQTAGVNFEQIWQLGEDVVDHNKLVSNDIWGIRCAYGVEAARMSIADQIRGVFAVYGISVDPRHLSLIADFMTYDGEYKPMNRIGMADISSTFLQMSFESTSVFMVDAALNKRTDTMMSPSSNIVLGHPIRHGTGAFECISKA</sequence>
<dbReference type="InterPro" id="IPR042102">
    <property type="entry name" value="RNA_pol_Rpb1_3_sf"/>
</dbReference>
<evidence type="ECO:0000259" key="13">
    <source>
        <dbReference type="SMART" id="SM00663"/>
    </source>
</evidence>
<dbReference type="FunFam" id="2.40.40.20:FF:000019">
    <property type="entry name" value="DNA-directed RNA polymerase II subunit RPB1"/>
    <property type="match status" value="1"/>
</dbReference>
<feature type="domain" description="RNA polymerase N-terminal" evidence="13">
    <location>
        <begin position="451"/>
        <end position="787"/>
    </location>
</feature>
<dbReference type="Proteomes" id="UP001530400">
    <property type="component" value="Unassembled WGS sequence"/>
</dbReference>
<dbReference type="SMART" id="SM00663">
    <property type="entry name" value="RPOLA_N"/>
    <property type="match status" value="1"/>
</dbReference>
<dbReference type="GO" id="GO:0046872">
    <property type="term" value="F:metal ion binding"/>
    <property type="evidence" value="ECO:0007669"/>
    <property type="project" value="UniProtKB-KW"/>
</dbReference>
<dbReference type="InterPro" id="IPR045867">
    <property type="entry name" value="DNA-dir_RpoC_beta_prime"/>
</dbReference>
<dbReference type="InterPro" id="IPR000722">
    <property type="entry name" value="RNA_pol_asu"/>
</dbReference>
<dbReference type="InterPro" id="IPR044893">
    <property type="entry name" value="RNA_pol_Rpb1_clamp_domain"/>
</dbReference>
<feature type="compositionally biased region" description="Acidic residues" evidence="12">
    <location>
        <begin position="1581"/>
        <end position="1592"/>
    </location>
</feature>
<dbReference type="InterPro" id="IPR015699">
    <property type="entry name" value="DNA-dir_RNA_pol1_lsu_N"/>
</dbReference>
<dbReference type="InterPro" id="IPR006592">
    <property type="entry name" value="RNA_pol_N"/>
</dbReference>
<dbReference type="InterPro" id="IPR038120">
    <property type="entry name" value="Rpb1_funnel_sf"/>
</dbReference>
<comment type="similarity">
    <text evidence="2 11">Belongs to the RNA polymerase beta' chain family.</text>
</comment>
<dbReference type="Gene3D" id="3.30.70.2850">
    <property type="match status" value="1"/>
</dbReference>
<keyword evidence="9 11" id="KW-0804">Transcription</keyword>
<dbReference type="Gene3D" id="2.40.40.20">
    <property type="match status" value="1"/>
</dbReference>
<evidence type="ECO:0000256" key="3">
    <source>
        <dbReference type="ARBA" id="ARBA00022478"/>
    </source>
</evidence>
<evidence type="ECO:0000256" key="12">
    <source>
        <dbReference type="SAM" id="MobiDB-lite"/>
    </source>
</evidence>
<feature type="region of interest" description="Disordered" evidence="12">
    <location>
        <begin position="988"/>
        <end position="1007"/>
    </location>
</feature>
<comment type="caution">
    <text evidence="14">The sequence shown here is derived from an EMBL/GenBank/DDBJ whole genome shotgun (WGS) entry which is preliminary data.</text>
</comment>
<dbReference type="InterPro" id="IPR007066">
    <property type="entry name" value="RNA_pol_Rpb1_3"/>
</dbReference>
<feature type="compositionally biased region" description="Basic and acidic residues" evidence="12">
    <location>
        <begin position="1616"/>
        <end position="1625"/>
    </location>
</feature>
<keyword evidence="10" id="KW-0539">Nucleus</keyword>
<keyword evidence="7" id="KW-0862">Zinc</keyword>
<dbReference type="PANTHER" id="PTHR19376">
    <property type="entry name" value="DNA-DIRECTED RNA POLYMERASE"/>
    <property type="match status" value="1"/>
</dbReference>
<evidence type="ECO:0000256" key="7">
    <source>
        <dbReference type="ARBA" id="ARBA00022833"/>
    </source>
</evidence>
<dbReference type="Gene3D" id="1.10.132.30">
    <property type="match status" value="1"/>
</dbReference>
<comment type="function">
    <text evidence="11">DNA-dependent RNA polymerase catalyzes the transcription of DNA into RNA using the four ribonucleoside triphosphates as substrates.</text>
</comment>
<dbReference type="Gene3D" id="1.10.274.100">
    <property type="entry name" value="RNA polymerase Rpb1, domain 3"/>
    <property type="match status" value="1"/>
</dbReference>